<feature type="transmembrane region" description="Helical" evidence="1">
    <location>
        <begin position="12"/>
        <end position="26"/>
    </location>
</feature>
<sequence length="27" mass="3163">MVNALKIKKIKVLYKIALISYILFLLL</sequence>
<name>A0A383DG23_9ZZZZ</name>
<dbReference type="EMBL" id="UINC01216907">
    <property type="protein sequence ID" value="SVE43259.1"/>
    <property type="molecule type" value="Genomic_DNA"/>
</dbReference>
<keyword evidence="1" id="KW-1133">Transmembrane helix</keyword>
<keyword evidence="1" id="KW-0812">Transmembrane</keyword>
<organism evidence="2">
    <name type="scientific">marine metagenome</name>
    <dbReference type="NCBI Taxonomy" id="408172"/>
    <lineage>
        <taxon>unclassified sequences</taxon>
        <taxon>metagenomes</taxon>
        <taxon>ecological metagenomes</taxon>
    </lineage>
</organism>
<keyword evidence="1" id="KW-0472">Membrane</keyword>
<evidence type="ECO:0000256" key="1">
    <source>
        <dbReference type="SAM" id="Phobius"/>
    </source>
</evidence>
<accession>A0A383DG23</accession>
<feature type="non-terminal residue" evidence="2">
    <location>
        <position position="27"/>
    </location>
</feature>
<proteinExistence type="predicted"/>
<evidence type="ECO:0000313" key="2">
    <source>
        <dbReference type="EMBL" id="SVE43259.1"/>
    </source>
</evidence>
<dbReference type="AlphaFoldDB" id="A0A383DG23"/>
<reference evidence="2" key="1">
    <citation type="submission" date="2018-05" db="EMBL/GenBank/DDBJ databases">
        <authorList>
            <person name="Lanie J.A."/>
            <person name="Ng W.-L."/>
            <person name="Kazmierczak K.M."/>
            <person name="Andrzejewski T.M."/>
            <person name="Davidsen T.M."/>
            <person name="Wayne K.J."/>
            <person name="Tettelin H."/>
            <person name="Glass J.I."/>
            <person name="Rusch D."/>
            <person name="Podicherti R."/>
            <person name="Tsui H.-C.T."/>
            <person name="Winkler M.E."/>
        </authorList>
    </citation>
    <scope>NUCLEOTIDE SEQUENCE</scope>
</reference>
<protein>
    <submittedName>
        <fullName evidence="2">Uncharacterized protein</fullName>
    </submittedName>
</protein>
<gene>
    <name evidence="2" type="ORF">METZ01_LOCUS496113</name>
</gene>